<protein>
    <submittedName>
        <fullName evidence="4">Membrane protease subunit stomatin/prohibitin-like protein</fullName>
    </submittedName>
</protein>
<accession>A0A1V1P6A4</accession>
<dbReference type="GO" id="GO:0016020">
    <property type="term" value="C:membrane"/>
    <property type="evidence" value="ECO:0007669"/>
    <property type="project" value="UniProtKB-SubCell"/>
</dbReference>
<evidence type="ECO:0000256" key="2">
    <source>
        <dbReference type="ARBA" id="ARBA00023136"/>
    </source>
</evidence>
<evidence type="ECO:0000313" key="4">
    <source>
        <dbReference type="EMBL" id="ETR70296.1"/>
    </source>
</evidence>
<evidence type="ECO:0000259" key="3">
    <source>
        <dbReference type="SMART" id="SM00244"/>
    </source>
</evidence>
<name>A0A1V1P6A4_9BACT</name>
<keyword evidence="4" id="KW-0378">Hydrolase</keyword>
<dbReference type="CDD" id="cd03401">
    <property type="entry name" value="SPFH_prohibitin"/>
    <property type="match status" value="1"/>
</dbReference>
<dbReference type="InterPro" id="IPR036013">
    <property type="entry name" value="Band_7/SPFH_dom_sf"/>
</dbReference>
<sequence length="275" mass="31242">MKRIIKSHIPMVTAISMGVILFLALLSSKIFFSINPGEAGVRWKRFSGTQIDRIFGEGFHIISPLDKMFIYNVRIQELPVELDVLTRTGLKVNIFISIRYAPDYKLLGVLHQQVGPDYAKIVIIPEIESVIREIIGTMDAEQIYTTGRKVIVEAINKAIEQIAQRYIIVDDVLIRKIELPKTVAEAIQFKIKQKHLVEAHEFIVEKEKKEAKRKEIEAIGIKKHNELVNQSLSNDNILKWHGIQALHAFAKSENAKVFVVGYGKDGVPIILNPEK</sequence>
<organism evidence="4 5">
    <name type="scientific">Candidatus Magnetoglobus multicellularis str. Araruama</name>
    <dbReference type="NCBI Taxonomy" id="890399"/>
    <lineage>
        <taxon>Bacteria</taxon>
        <taxon>Pseudomonadati</taxon>
        <taxon>Thermodesulfobacteriota</taxon>
        <taxon>Desulfobacteria</taxon>
        <taxon>Desulfobacterales</taxon>
        <taxon>Desulfobacteraceae</taxon>
        <taxon>Candidatus Magnetoglobus</taxon>
    </lineage>
</organism>
<comment type="caution">
    <text evidence="4">The sequence shown here is derived from an EMBL/GenBank/DDBJ whole genome shotgun (WGS) entry which is preliminary data.</text>
</comment>
<evidence type="ECO:0000313" key="5">
    <source>
        <dbReference type="Proteomes" id="UP000189670"/>
    </source>
</evidence>
<dbReference type="Pfam" id="PF01145">
    <property type="entry name" value="Band_7"/>
    <property type="match status" value="1"/>
</dbReference>
<dbReference type="PANTHER" id="PTHR23222:SF1">
    <property type="entry name" value="PROHIBITIN-2"/>
    <property type="match status" value="1"/>
</dbReference>
<reference evidence="5" key="1">
    <citation type="submission" date="2012-11" db="EMBL/GenBank/DDBJ databases">
        <authorList>
            <person name="Lucero-Rivera Y.E."/>
            <person name="Tovar-Ramirez D."/>
        </authorList>
    </citation>
    <scope>NUCLEOTIDE SEQUENCE [LARGE SCALE GENOMIC DNA]</scope>
    <source>
        <strain evidence="5">Araruama</strain>
    </source>
</reference>
<feature type="domain" description="Band 7" evidence="3">
    <location>
        <begin position="29"/>
        <end position="191"/>
    </location>
</feature>
<gene>
    <name evidence="4" type="ORF">OMM_03343</name>
</gene>
<dbReference type="SUPFAM" id="SSF117892">
    <property type="entry name" value="Band 7/SPFH domain"/>
    <property type="match status" value="1"/>
</dbReference>
<keyword evidence="2" id="KW-0472">Membrane</keyword>
<proteinExistence type="predicted"/>
<keyword evidence="4" id="KW-0645">Protease</keyword>
<dbReference type="SMART" id="SM00244">
    <property type="entry name" value="PHB"/>
    <property type="match status" value="1"/>
</dbReference>
<dbReference type="InterPro" id="IPR001107">
    <property type="entry name" value="Band_7"/>
</dbReference>
<dbReference type="AlphaFoldDB" id="A0A1V1P6A4"/>
<dbReference type="Gene3D" id="3.30.479.30">
    <property type="entry name" value="Band 7 domain"/>
    <property type="match status" value="1"/>
</dbReference>
<dbReference type="GO" id="GO:0007005">
    <property type="term" value="P:mitochondrion organization"/>
    <property type="evidence" value="ECO:0007669"/>
    <property type="project" value="TreeGrafter"/>
</dbReference>
<evidence type="ECO:0000256" key="1">
    <source>
        <dbReference type="ARBA" id="ARBA00004167"/>
    </source>
</evidence>
<dbReference type="InterPro" id="IPR000163">
    <property type="entry name" value="Prohibitin"/>
</dbReference>
<dbReference type="GO" id="GO:0008233">
    <property type="term" value="F:peptidase activity"/>
    <property type="evidence" value="ECO:0007669"/>
    <property type="project" value="UniProtKB-KW"/>
</dbReference>
<dbReference type="GO" id="GO:0006508">
    <property type="term" value="P:proteolysis"/>
    <property type="evidence" value="ECO:0007669"/>
    <property type="project" value="UniProtKB-KW"/>
</dbReference>
<comment type="subcellular location">
    <subcellularLocation>
        <location evidence="1">Membrane</location>
        <topology evidence="1">Single-pass membrane protein</topology>
    </subcellularLocation>
</comment>
<dbReference type="EMBL" id="ATBP01000447">
    <property type="protein sequence ID" value="ETR70296.1"/>
    <property type="molecule type" value="Genomic_DNA"/>
</dbReference>
<dbReference type="PANTHER" id="PTHR23222">
    <property type="entry name" value="PROHIBITIN"/>
    <property type="match status" value="1"/>
</dbReference>
<dbReference type="Proteomes" id="UP000189670">
    <property type="component" value="Unassembled WGS sequence"/>
</dbReference>